<dbReference type="EMBL" id="FNGS01000008">
    <property type="protein sequence ID" value="SDM67875.1"/>
    <property type="molecule type" value="Genomic_DNA"/>
</dbReference>
<keyword evidence="5" id="KW-0812">Transmembrane</keyword>
<comment type="similarity">
    <text evidence="1">Belongs to the transferase hexapeptide repeat family.</text>
</comment>
<evidence type="ECO:0000313" key="6">
    <source>
        <dbReference type="EMBL" id="SDM67875.1"/>
    </source>
</evidence>
<dbReference type="CDD" id="cd04647">
    <property type="entry name" value="LbH_MAT_like"/>
    <property type="match status" value="1"/>
</dbReference>
<proteinExistence type="inferred from homology"/>
<dbReference type="PROSITE" id="PS00101">
    <property type="entry name" value="HEXAPEP_TRANSFERASES"/>
    <property type="match status" value="1"/>
</dbReference>
<dbReference type="AlphaFoldDB" id="A0A1G9V7M1"/>
<name>A0A1G9V7M1_9BACT</name>
<dbReference type="STRING" id="563176.SAMN04488090_3988"/>
<evidence type="ECO:0000256" key="1">
    <source>
        <dbReference type="ARBA" id="ARBA00007274"/>
    </source>
</evidence>
<keyword evidence="5" id="KW-1133">Transmembrane helix</keyword>
<evidence type="ECO:0000256" key="5">
    <source>
        <dbReference type="SAM" id="Phobius"/>
    </source>
</evidence>
<accession>A0A1G9V7M1</accession>
<dbReference type="InterPro" id="IPR051159">
    <property type="entry name" value="Hexapeptide_acetyltransf"/>
</dbReference>
<reference evidence="6 7" key="1">
    <citation type="submission" date="2016-10" db="EMBL/GenBank/DDBJ databases">
        <authorList>
            <person name="de Groot N.N."/>
        </authorList>
    </citation>
    <scope>NUCLEOTIDE SEQUENCE [LARGE SCALE GENOMIC DNA]</scope>
    <source>
        <strain evidence="6 7">DSM 21668</strain>
    </source>
</reference>
<evidence type="ECO:0000313" key="7">
    <source>
        <dbReference type="Proteomes" id="UP000198901"/>
    </source>
</evidence>
<dbReference type="Pfam" id="PF00132">
    <property type="entry name" value="Hexapep"/>
    <property type="match status" value="1"/>
</dbReference>
<dbReference type="PANTHER" id="PTHR23416">
    <property type="entry name" value="SIALIC ACID SYNTHASE-RELATED"/>
    <property type="match status" value="1"/>
</dbReference>
<keyword evidence="5" id="KW-0472">Membrane</keyword>
<dbReference type="PANTHER" id="PTHR23416:SF23">
    <property type="entry name" value="ACETYLTRANSFERASE C18B11.09C-RELATED"/>
    <property type="match status" value="1"/>
</dbReference>
<keyword evidence="2 6" id="KW-0808">Transferase</keyword>
<dbReference type="GO" id="GO:0008374">
    <property type="term" value="F:O-acyltransferase activity"/>
    <property type="evidence" value="ECO:0007669"/>
    <property type="project" value="TreeGrafter"/>
</dbReference>
<organism evidence="6 7">
    <name type="scientific">Siphonobacter aquaeclarae</name>
    <dbReference type="NCBI Taxonomy" id="563176"/>
    <lineage>
        <taxon>Bacteria</taxon>
        <taxon>Pseudomonadati</taxon>
        <taxon>Bacteroidota</taxon>
        <taxon>Cytophagia</taxon>
        <taxon>Cytophagales</taxon>
        <taxon>Cytophagaceae</taxon>
        <taxon>Siphonobacter</taxon>
    </lineage>
</organism>
<keyword evidence="3" id="KW-0677">Repeat</keyword>
<evidence type="ECO:0000256" key="3">
    <source>
        <dbReference type="ARBA" id="ARBA00022737"/>
    </source>
</evidence>
<evidence type="ECO:0000256" key="2">
    <source>
        <dbReference type="ARBA" id="ARBA00022679"/>
    </source>
</evidence>
<dbReference type="InterPro" id="IPR018357">
    <property type="entry name" value="Hexapep_transf_CS"/>
</dbReference>
<protein>
    <submittedName>
        <fullName evidence="6">Maltose O-acetyltransferase</fullName>
    </submittedName>
</protein>
<dbReference type="Proteomes" id="UP000198901">
    <property type="component" value="Unassembled WGS sequence"/>
</dbReference>
<keyword evidence="7" id="KW-1185">Reference proteome</keyword>
<dbReference type="Gene3D" id="2.160.10.10">
    <property type="entry name" value="Hexapeptide repeat proteins"/>
    <property type="match status" value="1"/>
</dbReference>
<gene>
    <name evidence="6" type="ORF">SAMN04488090_3988</name>
</gene>
<dbReference type="SUPFAM" id="SSF51161">
    <property type="entry name" value="Trimeric LpxA-like enzymes"/>
    <property type="match status" value="1"/>
</dbReference>
<dbReference type="GO" id="GO:0005829">
    <property type="term" value="C:cytosol"/>
    <property type="evidence" value="ECO:0007669"/>
    <property type="project" value="TreeGrafter"/>
</dbReference>
<keyword evidence="4" id="KW-0012">Acyltransferase</keyword>
<evidence type="ECO:0000256" key="4">
    <source>
        <dbReference type="ARBA" id="ARBA00023315"/>
    </source>
</evidence>
<dbReference type="InterPro" id="IPR001451">
    <property type="entry name" value="Hexapep"/>
</dbReference>
<dbReference type="InterPro" id="IPR011004">
    <property type="entry name" value="Trimer_LpxA-like_sf"/>
</dbReference>
<sequence>MKLLKYFKLRYFKLYFQWMSLYVYNVFLNKIPFNFIRMPLVRCFMKVGKDSYVSYNVKILNSEQGRDQITIGNNCMINPDCLLDGRHGKLILGNNVDIARGTWIFTLEHDPHDDYHGIKKGDVIIEDHVWVASRVIILPGVTIGRGAVIASGAIVTKDVPAMSIAGGIPAKVIGTRKSNLKYTINYKPLFYT</sequence>
<feature type="transmembrane region" description="Helical" evidence="5">
    <location>
        <begin position="15"/>
        <end position="36"/>
    </location>
</feature>